<dbReference type="InterPro" id="IPR011991">
    <property type="entry name" value="ArsR-like_HTH"/>
</dbReference>
<organism evidence="2 3">
    <name type="scientific">Halovenus rubra</name>
    <dbReference type="NCBI Taxonomy" id="869890"/>
    <lineage>
        <taxon>Archaea</taxon>
        <taxon>Methanobacteriati</taxon>
        <taxon>Methanobacteriota</taxon>
        <taxon>Stenosarchaea group</taxon>
        <taxon>Halobacteria</taxon>
        <taxon>Halobacteriales</taxon>
        <taxon>Haloarculaceae</taxon>
        <taxon>Halovenus</taxon>
    </lineage>
</organism>
<dbReference type="Proteomes" id="UP001596414">
    <property type="component" value="Unassembled WGS sequence"/>
</dbReference>
<comment type="caution">
    <text evidence="2">The sequence shown here is derived from an EMBL/GenBank/DDBJ whole genome shotgun (WGS) entry which is preliminary data.</text>
</comment>
<accession>A0ABD5X6J9</accession>
<evidence type="ECO:0000256" key="1">
    <source>
        <dbReference type="SAM" id="MobiDB-lite"/>
    </source>
</evidence>
<dbReference type="InterPro" id="IPR036390">
    <property type="entry name" value="WH_DNA-bd_sf"/>
</dbReference>
<dbReference type="AlphaFoldDB" id="A0ABD5X6J9"/>
<name>A0ABD5X6J9_9EURY</name>
<dbReference type="SUPFAM" id="SSF57802">
    <property type="entry name" value="Rubredoxin-like"/>
    <property type="match status" value="1"/>
</dbReference>
<evidence type="ECO:0000313" key="3">
    <source>
        <dbReference type="Proteomes" id="UP001596414"/>
    </source>
</evidence>
<dbReference type="SUPFAM" id="SSF46785">
    <property type="entry name" value="Winged helix' DNA-binding domain"/>
    <property type="match status" value="1"/>
</dbReference>
<dbReference type="InterPro" id="IPR036388">
    <property type="entry name" value="WH-like_DNA-bd_sf"/>
</dbReference>
<dbReference type="Gene3D" id="1.10.10.10">
    <property type="entry name" value="Winged helix-like DNA-binding domain superfamily/Winged helix DNA-binding domain"/>
    <property type="match status" value="1"/>
</dbReference>
<reference evidence="2 3" key="1">
    <citation type="journal article" date="2014" name="Int. J. Syst. Evol. Microbiol.">
        <title>Complete genome sequence of Corynebacterium casei LMG S-19264T (=DSM 44701T), isolated from a smear-ripened cheese.</title>
        <authorList>
            <consortium name="US DOE Joint Genome Institute (JGI-PGF)"/>
            <person name="Walter F."/>
            <person name="Albersmeier A."/>
            <person name="Kalinowski J."/>
            <person name="Ruckert C."/>
        </authorList>
    </citation>
    <scope>NUCLEOTIDE SEQUENCE [LARGE SCALE GENOMIC DNA]</scope>
    <source>
        <strain evidence="2 3">CGMCC 4.7215</strain>
    </source>
</reference>
<dbReference type="Pfam" id="PF12840">
    <property type="entry name" value="HTH_20"/>
    <property type="match status" value="1"/>
</dbReference>
<protein>
    <submittedName>
        <fullName evidence="2">Helix-turn-helix domain-containing protein</fullName>
    </submittedName>
</protein>
<dbReference type="CDD" id="cd00090">
    <property type="entry name" value="HTH_ARSR"/>
    <property type="match status" value="1"/>
</dbReference>
<sequence length="214" mass="24167">MTEDNNTPGAHDHGGEQFVNHQSQSNPNLTERPYSIYRCTDCQNIVLSMQDCGDGMTCHGEPMERVSEYAMDVNPPDLRQVLLDAFGLPKSGLDICLCVIGEGPLSANEIAERLDYEESTVRRYLKKLDEIGLLTRSQLNREDGGFVNVYQPVDLDQMRRETLIGFYVWAGEAASLIEQANLTKEDYLKEGGDGRLDEVFWEEFADHRAEPDTK</sequence>
<proteinExistence type="predicted"/>
<feature type="region of interest" description="Disordered" evidence="1">
    <location>
        <begin position="1"/>
        <end position="29"/>
    </location>
</feature>
<evidence type="ECO:0000313" key="2">
    <source>
        <dbReference type="EMBL" id="MFC7124810.1"/>
    </source>
</evidence>
<dbReference type="InterPro" id="IPR038094">
    <property type="entry name" value="Desulfoferrodoxin_N_sf"/>
</dbReference>
<feature type="compositionally biased region" description="Polar residues" evidence="1">
    <location>
        <begin position="19"/>
        <end position="29"/>
    </location>
</feature>
<dbReference type="Gene3D" id="2.20.28.100">
    <property type="entry name" value="Desulphoferrodoxin, N-terminal domain"/>
    <property type="match status" value="1"/>
</dbReference>
<gene>
    <name evidence="2" type="ORF">ACFQJ7_01985</name>
</gene>
<dbReference type="EMBL" id="JBHSZQ010000002">
    <property type="protein sequence ID" value="MFC7124810.1"/>
    <property type="molecule type" value="Genomic_DNA"/>
</dbReference>
<dbReference type="RefSeq" id="WP_267638410.1">
    <property type="nucleotide sequence ID" value="NZ_JAODIY010000013.1"/>
</dbReference>